<proteinExistence type="predicted"/>
<gene>
    <name evidence="1" type="ORF">SAMN05446037_1004234</name>
</gene>
<protein>
    <recommendedName>
        <fullName evidence="3">Mannosyl-glycoprotein endo-beta-N-acetylglucosaminidase</fullName>
    </recommendedName>
</protein>
<name>A0A239BZJ9_9FIRM</name>
<evidence type="ECO:0000313" key="2">
    <source>
        <dbReference type="Proteomes" id="UP000198304"/>
    </source>
</evidence>
<accession>A0A239BZJ9</accession>
<evidence type="ECO:0008006" key="3">
    <source>
        <dbReference type="Google" id="ProtNLM"/>
    </source>
</evidence>
<keyword evidence="2" id="KW-1185">Reference proteome</keyword>
<dbReference type="EMBL" id="FZOJ01000004">
    <property type="protein sequence ID" value="SNS13427.1"/>
    <property type="molecule type" value="Genomic_DNA"/>
</dbReference>
<dbReference type="AlphaFoldDB" id="A0A239BZJ9"/>
<organism evidence="1 2">
    <name type="scientific">Anaerovirgula multivorans</name>
    <dbReference type="NCBI Taxonomy" id="312168"/>
    <lineage>
        <taxon>Bacteria</taxon>
        <taxon>Bacillati</taxon>
        <taxon>Bacillota</taxon>
        <taxon>Clostridia</taxon>
        <taxon>Peptostreptococcales</taxon>
        <taxon>Natronincolaceae</taxon>
        <taxon>Anaerovirgula</taxon>
    </lineage>
</organism>
<reference evidence="1 2" key="1">
    <citation type="submission" date="2017-06" db="EMBL/GenBank/DDBJ databases">
        <authorList>
            <person name="Kim H.J."/>
            <person name="Triplett B.A."/>
        </authorList>
    </citation>
    <scope>NUCLEOTIDE SEQUENCE [LARGE SCALE GENOMIC DNA]</scope>
    <source>
        <strain evidence="1 2">SCA</strain>
    </source>
</reference>
<sequence>MCGEFYIMDFLNQLKEKKIISQKDIDKFKSYIDEKYEAFGDEKKHAILKNSITYVVNRDLAELKIDDEEGFVSSLVQKTLLEDKEDLCADKILQKVVLEGEHSDGLLQSVTKWVSDKIEIPLHKDILEKYYHDHYYFDKDIALQENPALPLPTLPQGKASRWIFWCAIAIMIFLSVSTFKDTIFPSDNLVVIQEDLPQEELFKNTVPAYVLQKYHMPNRNFPHYLYYRDINEDDLKSYLSSRNSLLGKEPYFSQVLDTAKEFDLNPLLLFAIAGHEQAFVPQDHPNSEVMINNPFNVFGSWQKYNTNLKETSEIAARTVFNSLGDLPPFMDPFFWMNHRYAEDPNWWRGIRSIFWRLEKEC</sequence>
<evidence type="ECO:0000313" key="1">
    <source>
        <dbReference type="EMBL" id="SNS13427.1"/>
    </source>
</evidence>
<dbReference type="Proteomes" id="UP000198304">
    <property type="component" value="Unassembled WGS sequence"/>
</dbReference>